<dbReference type="InterPro" id="IPR002156">
    <property type="entry name" value="RNaseH_domain"/>
</dbReference>
<name>A0ABV7YWI1_9BACT</name>
<comment type="subcellular location">
    <subcellularLocation>
        <location evidence="1">Cytoplasm</location>
    </subcellularLocation>
</comment>
<keyword evidence="1" id="KW-0479">Metal-binding</keyword>
<dbReference type="EC" id="3.1.26.4" evidence="1"/>
<dbReference type="PIRSF" id="PIRSF037839">
    <property type="entry name" value="Ribonuclease_H"/>
    <property type="match status" value="1"/>
</dbReference>
<comment type="caution">
    <text evidence="3">The sequence shown here is derived from an EMBL/GenBank/DDBJ whole genome shotgun (WGS) entry which is preliminary data.</text>
</comment>
<protein>
    <recommendedName>
        <fullName evidence="1">Ribonuclease H</fullName>
        <ecNumber evidence="1">3.1.26.4</ecNumber>
    </recommendedName>
</protein>
<comment type="similarity">
    <text evidence="1">Belongs to the RNase H family.</text>
</comment>
<evidence type="ECO:0000256" key="1">
    <source>
        <dbReference type="PIRNR" id="PIRNR037839"/>
    </source>
</evidence>
<dbReference type="SUPFAM" id="SSF53098">
    <property type="entry name" value="Ribonuclease H-like"/>
    <property type="match status" value="1"/>
</dbReference>
<dbReference type="Gene3D" id="3.30.420.10">
    <property type="entry name" value="Ribonuclease H-like superfamily/Ribonuclease H"/>
    <property type="match status" value="1"/>
</dbReference>
<dbReference type="InterPro" id="IPR009027">
    <property type="entry name" value="Ribosomal_bL9/RNase_H1_N"/>
</dbReference>
<evidence type="ECO:0000313" key="4">
    <source>
        <dbReference type="Proteomes" id="UP001595616"/>
    </source>
</evidence>
<dbReference type="Proteomes" id="UP001595616">
    <property type="component" value="Unassembled WGS sequence"/>
</dbReference>
<keyword evidence="1" id="KW-0378">Hydrolase</keyword>
<dbReference type="SUPFAM" id="SSF55658">
    <property type="entry name" value="L9 N-domain-like"/>
    <property type="match status" value="1"/>
</dbReference>
<feature type="domain" description="RNase H type-1" evidence="2">
    <location>
        <begin position="74"/>
        <end position="208"/>
    </location>
</feature>
<evidence type="ECO:0000313" key="3">
    <source>
        <dbReference type="EMBL" id="MFC3810593.1"/>
    </source>
</evidence>
<keyword evidence="4" id="KW-1185">Reference proteome</keyword>
<dbReference type="Pfam" id="PF01693">
    <property type="entry name" value="Cauli_VI"/>
    <property type="match status" value="1"/>
</dbReference>
<comment type="function">
    <text evidence="1">Endonuclease that specifically degrades the RNA of RNA-DNA hybrids.</text>
</comment>
<keyword evidence="1" id="KW-0255">Endonuclease</keyword>
<evidence type="ECO:0000259" key="2">
    <source>
        <dbReference type="PROSITE" id="PS50879"/>
    </source>
</evidence>
<dbReference type="RefSeq" id="WP_379836836.1">
    <property type="nucleotide sequence ID" value="NZ_JBHRYQ010000001.1"/>
</dbReference>
<keyword evidence="1" id="KW-0963">Cytoplasm</keyword>
<dbReference type="Pfam" id="PF00075">
    <property type="entry name" value="RNase_H"/>
    <property type="match status" value="1"/>
</dbReference>
<gene>
    <name evidence="3" type="ORF">ACFOOI_08010</name>
</gene>
<dbReference type="Gene3D" id="3.40.970.10">
    <property type="entry name" value="Ribonuclease H1, N-terminal domain"/>
    <property type="match status" value="1"/>
</dbReference>
<dbReference type="PROSITE" id="PS50879">
    <property type="entry name" value="RNASE_H_1"/>
    <property type="match status" value="1"/>
</dbReference>
<dbReference type="InterPro" id="IPR036397">
    <property type="entry name" value="RNaseH_sf"/>
</dbReference>
<accession>A0ABV7YWI1</accession>
<organism evidence="3 4">
    <name type="scientific">Lacihabitans lacunae</name>
    <dbReference type="NCBI Taxonomy" id="1028214"/>
    <lineage>
        <taxon>Bacteria</taxon>
        <taxon>Pseudomonadati</taxon>
        <taxon>Bacteroidota</taxon>
        <taxon>Cytophagia</taxon>
        <taxon>Cytophagales</taxon>
        <taxon>Leadbetterellaceae</taxon>
        <taxon>Lacihabitans</taxon>
    </lineage>
</organism>
<dbReference type="InterPro" id="IPR017290">
    <property type="entry name" value="RNase_H_bac"/>
</dbReference>
<keyword evidence="1" id="KW-0460">Magnesium</keyword>
<dbReference type="InterPro" id="IPR011320">
    <property type="entry name" value="RNase_H1_N"/>
</dbReference>
<dbReference type="InterPro" id="IPR012337">
    <property type="entry name" value="RNaseH-like_sf"/>
</dbReference>
<dbReference type="InterPro" id="IPR037056">
    <property type="entry name" value="RNase_H1_N_sf"/>
</dbReference>
<proteinExistence type="inferred from homology"/>
<reference evidence="4" key="1">
    <citation type="journal article" date="2019" name="Int. J. Syst. Evol. Microbiol.">
        <title>The Global Catalogue of Microorganisms (GCM) 10K type strain sequencing project: providing services to taxonomists for standard genome sequencing and annotation.</title>
        <authorList>
            <consortium name="The Broad Institute Genomics Platform"/>
            <consortium name="The Broad Institute Genome Sequencing Center for Infectious Disease"/>
            <person name="Wu L."/>
            <person name="Ma J."/>
        </authorList>
    </citation>
    <scope>NUCLEOTIDE SEQUENCE [LARGE SCALE GENOMIC DNA]</scope>
    <source>
        <strain evidence="4">CECT 7956</strain>
    </source>
</reference>
<keyword evidence="1" id="KW-0540">Nuclease</keyword>
<dbReference type="EMBL" id="JBHRYQ010000001">
    <property type="protein sequence ID" value="MFC3810593.1"/>
    <property type="molecule type" value="Genomic_DNA"/>
</dbReference>
<sequence>MAKKNKYYVVWNGREKGIFRSWDECKAQVDGFEGAQYKSFESQKEAEAAFKQNFYKVVGASQKVTQTKLTNVGSPIKGSVVVDAAWNTRSGDMEYQGFDFSNGNLLFKKGPFFDGTNNVGEFLAIVHALAHLKKHNLDTPIYSDSKTAISWVKKKKANTKLDQTPRNAELFELMERAEKWLKDNNYKNPILKWETKAWGENPADFGRK</sequence>
<comment type="catalytic activity">
    <reaction evidence="1">
        <text>Endonucleolytic cleavage to 5'-phosphomonoester.</text>
        <dbReference type="EC" id="3.1.26.4"/>
    </reaction>
</comment>